<keyword evidence="6" id="KW-1185">Reference proteome</keyword>
<reference evidence="5 6" key="1">
    <citation type="submission" date="2017-02" db="EMBL/GenBank/DDBJ databases">
        <authorList>
            <person name="Peterson S.W."/>
        </authorList>
    </citation>
    <scope>NUCLEOTIDE SEQUENCE [LARGE SCALE GENOMIC DNA]</scope>
    <source>
        <strain evidence="5 6">B Mb 05.01</strain>
    </source>
</reference>
<evidence type="ECO:0000313" key="6">
    <source>
        <dbReference type="Proteomes" id="UP000196320"/>
    </source>
</evidence>
<evidence type="ECO:0000256" key="2">
    <source>
        <dbReference type="ARBA" id="ARBA00022679"/>
    </source>
</evidence>
<accession>A0A1R4JLG3</accession>
<sequence length="220" mass="24162">MPSDHYFSAAPASAENLKTIRVQLAGRDLQLTTAGGVFSPDRLDAGTAVLFANMPPLPPGGDFLDLGCGWGPISLTMALSSPHARIWAVDVNQRALDLTRRNAEALGLTNVNAVTPDDVPEDVVFRTIRSNPPIRVGKNELHSMLERWIPRLDERSDAWLVVQRNLGSDSLQRWLTTTFNPGYSVFRAATGRGYRVLKVRKHGSPPTEPVDVAERAEDQL</sequence>
<dbReference type="OrthoDB" id="9764961at2"/>
<name>A0A1R4JLG3_9MICO</name>
<dbReference type="GO" id="GO:0008757">
    <property type="term" value="F:S-adenosylmethionine-dependent methyltransferase activity"/>
    <property type="evidence" value="ECO:0007669"/>
    <property type="project" value="InterPro"/>
</dbReference>
<evidence type="ECO:0000256" key="3">
    <source>
        <dbReference type="SAM" id="MobiDB-lite"/>
    </source>
</evidence>
<keyword evidence="1 5" id="KW-0489">Methyltransferase</keyword>
<dbReference type="CDD" id="cd02440">
    <property type="entry name" value="AdoMet_MTases"/>
    <property type="match status" value="1"/>
</dbReference>
<dbReference type="Gene3D" id="3.40.50.150">
    <property type="entry name" value="Vaccinia Virus protein VP39"/>
    <property type="match status" value="1"/>
</dbReference>
<dbReference type="Proteomes" id="UP000196320">
    <property type="component" value="Unassembled WGS sequence"/>
</dbReference>
<dbReference type="EMBL" id="FUKO01000019">
    <property type="protein sequence ID" value="SJN32784.1"/>
    <property type="molecule type" value="Genomic_DNA"/>
</dbReference>
<dbReference type="Pfam" id="PF05175">
    <property type="entry name" value="MTS"/>
    <property type="match status" value="1"/>
</dbReference>
<gene>
    <name evidence="5" type="ORF">FM104_08045</name>
</gene>
<dbReference type="AlphaFoldDB" id="A0A1R4JLG3"/>
<dbReference type="SUPFAM" id="SSF53335">
    <property type="entry name" value="S-adenosyl-L-methionine-dependent methyltransferases"/>
    <property type="match status" value="1"/>
</dbReference>
<dbReference type="InterPro" id="IPR029063">
    <property type="entry name" value="SAM-dependent_MTases_sf"/>
</dbReference>
<dbReference type="PANTHER" id="PTHR47816:SF4">
    <property type="entry name" value="RIBOSOMAL RNA SMALL SUBUNIT METHYLTRANSFERASE C"/>
    <property type="match status" value="1"/>
</dbReference>
<keyword evidence="2 5" id="KW-0808">Transferase</keyword>
<evidence type="ECO:0000313" key="5">
    <source>
        <dbReference type="EMBL" id="SJN32784.1"/>
    </source>
</evidence>
<evidence type="ECO:0000259" key="4">
    <source>
        <dbReference type="Pfam" id="PF05175"/>
    </source>
</evidence>
<dbReference type="RefSeq" id="WP_087130951.1">
    <property type="nucleotide sequence ID" value="NZ_FUKO01000019.1"/>
</dbReference>
<feature type="region of interest" description="Disordered" evidence="3">
    <location>
        <begin position="200"/>
        <end position="220"/>
    </location>
</feature>
<dbReference type="EC" id="2.1.1.-" evidence="5"/>
<dbReference type="GO" id="GO:0032259">
    <property type="term" value="P:methylation"/>
    <property type="evidence" value="ECO:0007669"/>
    <property type="project" value="UniProtKB-KW"/>
</dbReference>
<evidence type="ECO:0000256" key="1">
    <source>
        <dbReference type="ARBA" id="ARBA00022603"/>
    </source>
</evidence>
<feature type="domain" description="Methyltransferase small" evidence="4">
    <location>
        <begin position="29"/>
        <end position="197"/>
    </location>
</feature>
<organism evidence="5 6">
    <name type="scientific">Microbacterium esteraromaticum</name>
    <dbReference type="NCBI Taxonomy" id="57043"/>
    <lineage>
        <taxon>Bacteria</taxon>
        <taxon>Bacillati</taxon>
        <taxon>Actinomycetota</taxon>
        <taxon>Actinomycetes</taxon>
        <taxon>Micrococcales</taxon>
        <taxon>Microbacteriaceae</taxon>
        <taxon>Microbacterium</taxon>
    </lineage>
</organism>
<proteinExistence type="predicted"/>
<dbReference type="PANTHER" id="PTHR47816">
    <property type="entry name" value="RIBOSOMAL RNA SMALL SUBUNIT METHYLTRANSFERASE C"/>
    <property type="match status" value="1"/>
</dbReference>
<protein>
    <submittedName>
        <fullName evidence="5">Ribosomal RNA small subunit methyltransferase C</fullName>
        <ecNumber evidence="5">2.1.1.-</ecNumber>
    </submittedName>
</protein>
<dbReference type="InterPro" id="IPR007848">
    <property type="entry name" value="Small_mtfrase_dom"/>
</dbReference>
<dbReference type="InterPro" id="IPR046977">
    <property type="entry name" value="RsmC/RlmG"/>
</dbReference>